<sequence>ATNHISTSQYPMLHEDILMMDILNCTLEESFNDEMLPLAIHCGIQHALVVLDKYYSKVDYSLMW</sequence>
<accession>A0A6A4GYC6</accession>
<protein>
    <submittedName>
        <fullName evidence="1">Uncharacterized protein</fullName>
    </submittedName>
</protein>
<gene>
    <name evidence="1" type="ORF">BT96DRAFT_796710</name>
</gene>
<dbReference type="EMBL" id="ML769672">
    <property type="protein sequence ID" value="KAE9390045.1"/>
    <property type="molecule type" value="Genomic_DNA"/>
</dbReference>
<dbReference type="Proteomes" id="UP000799118">
    <property type="component" value="Unassembled WGS sequence"/>
</dbReference>
<evidence type="ECO:0000313" key="1">
    <source>
        <dbReference type="EMBL" id="KAE9390045.1"/>
    </source>
</evidence>
<keyword evidence="2" id="KW-1185">Reference proteome</keyword>
<name>A0A6A4GYC6_9AGAR</name>
<feature type="non-terminal residue" evidence="1">
    <location>
        <position position="1"/>
    </location>
</feature>
<evidence type="ECO:0000313" key="2">
    <source>
        <dbReference type="Proteomes" id="UP000799118"/>
    </source>
</evidence>
<dbReference type="AlphaFoldDB" id="A0A6A4GYC6"/>
<dbReference type="OrthoDB" id="3359487at2759"/>
<organism evidence="1 2">
    <name type="scientific">Gymnopus androsaceus JB14</name>
    <dbReference type="NCBI Taxonomy" id="1447944"/>
    <lineage>
        <taxon>Eukaryota</taxon>
        <taxon>Fungi</taxon>
        <taxon>Dikarya</taxon>
        <taxon>Basidiomycota</taxon>
        <taxon>Agaricomycotina</taxon>
        <taxon>Agaricomycetes</taxon>
        <taxon>Agaricomycetidae</taxon>
        <taxon>Agaricales</taxon>
        <taxon>Marasmiineae</taxon>
        <taxon>Omphalotaceae</taxon>
        <taxon>Gymnopus</taxon>
    </lineage>
</organism>
<proteinExistence type="predicted"/>
<feature type="non-terminal residue" evidence="1">
    <location>
        <position position="64"/>
    </location>
</feature>
<reference evidence="1" key="1">
    <citation type="journal article" date="2019" name="Environ. Microbiol.">
        <title>Fungal ecological strategies reflected in gene transcription - a case study of two litter decomposers.</title>
        <authorList>
            <person name="Barbi F."/>
            <person name="Kohler A."/>
            <person name="Barry K."/>
            <person name="Baskaran P."/>
            <person name="Daum C."/>
            <person name="Fauchery L."/>
            <person name="Ihrmark K."/>
            <person name="Kuo A."/>
            <person name="LaButti K."/>
            <person name="Lipzen A."/>
            <person name="Morin E."/>
            <person name="Grigoriev I.V."/>
            <person name="Henrissat B."/>
            <person name="Lindahl B."/>
            <person name="Martin F."/>
        </authorList>
    </citation>
    <scope>NUCLEOTIDE SEQUENCE</scope>
    <source>
        <strain evidence="1">JB14</strain>
    </source>
</reference>